<evidence type="ECO:0000313" key="3">
    <source>
        <dbReference type="Proteomes" id="UP000324252"/>
    </source>
</evidence>
<reference evidence="2 3" key="1">
    <citation type="submission" date="2016-11" db="EMBL/GenBank/DDBJ databases">
        <authorList>
            <person name="Varghese N."/>
            <person name="Submissions S."/>
        </authorList>
    </citation>
    <scope>NUCLEOTIDE SEQUENCE [LARGE SCALE GENOMIC DNA]</scope>
    <source>
        <strain evidence="2 3">DSM 29620</strain>
    </source>
</reference>
<name>A0A1H0F630_9RHOB</name>
<dbReference type="Proteomes" id="UP000324252">
    <property type="component" value="Unassembled WGS sequence"/>
</dbReference>
<feature type="signal peptide" evidence="1">
    <location>
        <begin position="1"/>
        <end position="17"/>
    </location>
</feature>
<keyword evidence="1" id="KW-0732">Signal</keyword>
<feature type="chain" id="PRO_5015064526" evidence="1">
    <location>
        <begin position="18"/>
        <end position="185"/>
    </location>
</feature>
<dbReference type="OrthoDB" id="7837118at2"/>
<protein>
    <submittedName>
        <fullName evidence="2">Uncharacterized protein</fullName>
    </submittedName>
</protein>
<dbReference type="RefSeq" id="WP_149787573.1">
    <property type="nucleotide sequence ID" value="NZ_FNIO01000002.1"/>
</dbReference>
<sequence>MRAVLFSILLLLPAAVAGQIDTSALQRCVWACLAGPGKGDAASAAYNACVAERCSEQPAAPQGDAGQGWVAGRTGAGVGVAGVTGAHEGTGLYYFCGQGQSYLRVIGVDGGERGMIVVVDGTQFPLSFQPNDRNQPESALAYSDPVIGALQRGSQVRVMTYDGIAVVEATLTGAGRALAQVISSC</sequence>
<dbReference type="AlphaFoldDB" id="A0A1H0F630"/>
<evidence type="ECO:0000256" key="1">
    <source>
        <dbReference type="SAM" id="SignalP"/>
    </source>
</evidence>
<accession>A0A1H0F630</accession>
<gene>
    <name evidence="2" type="ORF">SAMN05444142_105197</name>
</gene>
<proteinExistence type="predicted"/>
<keyword evidence="3" id="KW-1185">Reference proteome</keyword>
<organism evidence="2 3">
    <name type="scientific">Lutimaribacter pacificus</name>
    <dbReference type="NCBI Taxonomy" id="391948"/>
    <lineage>
        <taxon>Bacteria</taxon>
        <taxon>Pseudomonadati</taxon>
        <taxon>Pseudomonadota</taxon>
        <taxon>Alphaproteobacteria</taxon>
        <taxon>Rhodobacterales</taxon>
        <taxon>Roseobacteraceae</taxon>
        <taxon>Lutimaribacter</taxon>
    </lineage>
</organism>
<dbReference type="EMBL" id="FQZZ01000005">
    <property type="protein sequence ID" value="SHK45273.1"/>
    <property type="molecule type" value="Genomic_DNA"/>
</dbReference>
<evidence type="ECO:0000313" key="2">
    <source>
        <dbReference type="EMBL" id="SHK45273.1"/>
    </source>
</evidence>